<dbReference type="InterPro" id="IPR019827">
    <property type="entry name" value="Leukemia_IF/oncostatin_CS"/>
</dbReference>
<evidence type="ECO:0000313" key="9">
    <source>
        <dbReference type="Proteomes" id="UP000700334"/>
    </source>
</evidence>
<dbReference type="GO" id="GO:0006955">
    <property type="term" value="P:immune response"/>
    <property type="evidence" value="ECO:0007669"/>
    <property type="project" value="InterPro"/>
</dbReference>
<keyword evidence="9" id="KW-1185">Reference proteome</keyword>
<evidence type="ECO:0000256" key="6">
    <source>
        <dbReference type="ARBA" id="ARBA00023157"/>
    </source>
</evidence>
<evidence type="ECO:0000256" key="1">
    <source>
        <dbReference type="ARBA" id="ARBA00004613"/>
    </source>
</evidence>
<dbReference type="OrthoDB" id="9837363at2759"/>
<organism evidence="8 9">
    <name type="scientific">Galemys pyrenaicus</name>
    <name type="common">Iberian desman</name>
    <name type="synonym">Pyrenean desman</name>
    <dbReference type="NCBI Taxonomy" id="202257"/>
    <lineage>
        <taxon>Eukaryota</taxon>
        <taxon>Metazoa</taxon>
        <taxon>Chordata</taxon>
        <taxon>Craniata</taxon>
        <taxon>Vertebrata</taxon>
        <taxon>Euteleostomi</taxon>
        <taxon>Mammalia</taxon>
        <taxon>Eutheria</taxon>
        <taxon>Laurasiatheria</taxon>
        <taxon>Eulipotyphla</taxon>
        <taxon>Talpidae</taxon>
        <taxon>Galemys</taxon>
    </lineage>
</organism>
<protein>
    <submittedName>
        <fullName evidence="8">Oncostatin-M</fullName>
    </submittedName>
</protein>
<comment type="similarity">
    <text evidence="2">Belongs to the LIF/OSM family.</text>
</comment>
<evidence type="ECO:0000256" key="4">
    <source>
        <dbReference type="ARBA" id="ARBA00022525"/>
    </source>
</evidence>
<evidence type="ECO:0000313" key="8">
    <source>
        <dbReference type="EMBL" id="KAG8521257.1"/>
    </source>
</evidence>
<keyword evidence="3" id="KW-0202">Cytokine</keyword>
<proteinExistence type="inferred from homology"/>
<dbReference type="SUPFAM" id="SSF47266">
    <property type="entry name" value="4-helical cytokines"/>
    <property type="match status" value="2"/>
</dbReference>
<comment type="caution">
    <text evidence="8">The sequence shown here is derived from an EMBL/GenBank/DDBJ whole genome shotgun (WGS) entry which is preliminary data.</text>
</comment>
<dbReference type="PANTHER" id="PTHR14261:SF0">
    <property type="entry name" value="ONCOSTATIN-M"/>
    <property type="match status" value="1"/>
</dbReference>
<dbReference type="EMBL" id="JAGFMF010011483">
    <property type="protein sequence ID" value="KAG8521257.1"/>
    <property type="molecule type" value="Genomic_DNA"/>
</dbReference>
<dbReference type="GO" id="GO:0023051">
    <property type="term" value="P:regulation of signaling"/>
    <property type="evidence" value="ECO:0007669"/>
    <property type="project" value="UniProtKB-ARBA"/>
</dbReference>
<sequence>MSHVTSARDLNLTKLRNPTRNPGPRLEEVQHLCLVLRLLLLSPAAMGRCSSKYHELLRQLQQQAKLQQDRRRLLEPYVSAGPGARASPRALGGSAQRCMRNPTQHGIHIQGLDKPVLQEHCKEQPGAFPSEDALQGLSRQSFLQTLDARLGLILHRLEALQRGLPDAEFLGTARLNIRGLRNNIHCMARLLLDTSEAAPPTQAAPWALPLANPTSDAFQRKLEGCRFLSGYHRFMHSVGQVLQGWQPSPRRSRRHSPGPALRKGTGRTRPSRKGRRTGPRAQLPP</sequence>
<dbReference type="Proteomes" id="UP000700334">
    <property type="component" value="Unassembled WGS sequence"/>
</dbReference>
<dbReference type="InterPro" id="IPR039578">
    <property type="entry name" value="OSM"/>
</dbReference>
<dbReference type="InterPro" id="IPR009079">
    <property type="entry name" value="4_helix_cytokine-like_core"/>
</dbReference>
<evidence type="ECO:0000256" key="2">
    <source>
        <dbReference type="ARBA" id="ARBA00005971"/>
    </source>
</evidence>
<dbReference type="SMART" id="SM00080">
    <property type="entry name" value="LIF_OSM"/>
    <property type="match status" value="1"/>
</dbReference>
<keyword evidence="4" id="KW-0964">Secreted</keyword>
<dbReference type="Gene3D" id="1.20.1250.10">
    <property type="match status" value="2"/>
</dbReference>
<dbReference type="GO" id="GO:0005147">
    <property type="term" value="F:oncostatin-M receptor binding"/>
    <property type="evidence" value="ECO:0007669"/>
    <property type="project" value="InterPro"/>
</dbReference>
<dbReference type="GO" id="GO:0038165">
    <property type="term" value="P:oncostatin-M-mediated signaling pathway"/>
    <property type="evidence" value="ECO:0007669"/>
    <property type="project" value="InterPro"/>
</dbReference>
<accession>A0A8J6DTG1</accession>
<dbReference type="GO" id="GO:0005125">
    <property type="term" value="F:cytokine activity"/>
    <property type="evidence" value="ECO:0007669"/>
    <property type="project" value="UniProtKB-KW"/>
</dbReference>
<gene>
    <name evidence="8" type="ORF">J0S82_017630</name>
</gene>
<feature type="compositionally biased region" description="Basic residues" evidence="7">
    <location>
        <begin position="264"/>
        <end position="278"/>
    </location>
</feature>
<keyword evidence="6" id="KW-1015">Disulfide bond</keyword>
<reference evidence="8" key="1">
    <citation type="journal article" date="2021" name="Evol. Appl.">
        <title>The genome of the Pyrenean desman and the effects of bottlenecks and inbreeding on the genomic landscape of an endangered species.</title>
        <authorList>
            <person name="Escoda L."/>
            <person name="Castresana J."/>
        </authorList>
    </citation>
    <scope>NUCLEOTIDE SEQUENCE</scope>
    <source>
        <strain evidence="8">IBE-C5619</strain>
    </source>
</reference>
<dbReference type="GO" id="GO:0010646">
    <property type="term" value="P:regulation of cell communication"/>
    <property type="evidence" value="ECO:0007669"/>
    <property type="project" value="UniProtKB-ARBA"/>
</dbReference>
<evidence type="ECO:0000256" key="7">
    <source>
        <dbReference type="SAM" id="MobiDB-lite"/>
    </source>
</evidence>
<comment type="subcellular location">
    <subcellularLocation>
        <location evidence="1">Secreted</location>
    </subcellularLocation>
</comment>
<evidence type="ECO:0000256" key="3">
    <source>
        <dbReference type="ARBA" id="ARBA00022514"/>
    </source>
</evidence>
<dbReference type="AlphaFoldDB" id="A0A8J6DTG1"/>
<name>A0A8J6DTG1_GALPY</name>
<dbReference type="InterPro" id="IPR001581">
    <property type="entry name" value="Leukemia_IF/oncostatin"/>
</dbReference>
<dbReference type="PROSITE" id="PS00590">
    <property type="entry name" value="LIF_OSM"/>
    <property type="match status" value="1"/>
</dbReference>
<dbReference type="PANTHER" id="PTHR14261">
    <property type="entry name" value="ONCOSTATIN M"/>
    <property type="match status" value="1"/>
</dbReference>
<feature type="region of interest" description="Disordered" evidence="7">
    <location>
        <begin position="243"/>
        <end position="285"/>
    </location>
</feature>
<evidence type="ECO:0000256" key="5">
    <source>
        <dbReference type="ARBA" id="ARBA00022729"/>
    </source>
</evidence>
<feature type="region of interest" description="Disordered" evidence="7">
    <location>
        <begin position="1"/>
        <end position="23"/>
    </location>
</feature>
<keyword evidence="5" id="KW-0732">Signal</keyword>
<dbReference type="Pfam" id="PF01291">
    <property type="entry name" value="LIF_OSM"/>
    <property type="match status" value="1"/>
</dbReference>
<dbReference type="GO" id="GO:0005615">
    <property type="term" value="C:extracellular space"/>
    <property type="evidence" value="ECO:0007669"/>
    <property type="project" value="UniProtKB-KW"/>
</dbReference>